<dbReference type="InterPro" id="IPR027954">
    <property type="entry name" value="Transcobalamin-like_C"/>
</dbReference>
<feature type="compositionally biased region" description="Low complexity" evidence="1">
    <location>
        <begin position="180"/>
        <end position="189"/>
    </location>
</feature>
<keyword evidence="5" id="KW-1185">Reference proteome</keyword>
<dbReference type="EMBL" id="VMHE01000002">
    <property type="protein sequence ID" value="TSJ67126.1"/>
    <property type="molecule type" value="Genomic_DNA"/>
</dbReference>
<comment type="caution">
    <text evidence="4">The sequence shown here is derived from an EMBL/GenBank/DDBJ whole genome shotgun (WGS) entry which is preliminary data.</text>
</comment>
<feature type="compositionally biased region" description="Basic and acidic residues" evidence="1">
    <location>
        <begin position="33"/>
        <end position="56"/>
    </location>
</feature>
<accession>A0A556PRW1</accession>
<organism evidence="4 5">
    <name type="scientific">Allobacillus salarius</name>
    <dbReference type="NCBI Taxonomy" id="1955272"/>
    <lineage>
        <taxon>Bacteria</taxon>
        <taxon>Bacillati</taxon>
        <taxon>Bacillota</taxon>
        <taxon>Bacilli</taxon>
        <taxon>Bacillales</taxon>
        <taxon>Bacillaceae</taxon>
        <taxon>Allobacillus</taxon>
    </lineage>
</organism>
<dbReference type="Gene3D" id="2.170.130.30">
    <property type="match status" value="1"/>
</dbReference>
<evidence type="ECO:0000259" key="3">
    <source>
        <dbReference type="Pfam" id="PF14478"/>
    </source>
</evidence>
<feature type="compositionally biased region" description="Basic and acidic residues" evidence="1">
    <location>
        <begin position="95"/>
        <end position="119"/>
    </location>
</feature>
<evidence type="ECO:0000313" key="4">
    <source>
        <dbReference type="EMBL" id="TSJ67126.1"/>
    </source>
</evidence>
<dbReference type="AlphaFoldDB" id="A0A556PRW1"/>
<reference evidence="4 5" key="1">
    <citation type="submission" date="2019-07" db="EMBL/GenBank/DDBJ databases">
        <title>Allobacillus sp. nov. SKP isolated from shrimp paste of Euphausiacea.</title>
        <authorList>
            <person name="Kanchanasin P."/>
            <person name="Tanasupawat S."/>
            <person name="Shi W."/>
            <person name="Wu L."/>
            <person name="Ma J."/>
        </authorList>
    </citation>
    <scope>NUCLEOTIDE SEQUENCE [LARGE SCALE GENOMIC DNA]</scope>
    <source>
        <strain evidence="4 5">SKP4-8</strain>
    </source>
</reference>
<name>A0A556PRW1_9BACI</name>
<feature type="compositionally biased region" description="Basic and acidic residues" evidence="1">
    <location>
        <begin position="190"/>
        <end position="208"/>
    </location>
</feature>
<protein>
    <submittedName>
        <fullName evidence="4">DUF4430 domain-containing protein</fullName>
    </submittedName>
</protein>
<evidence type="ECO:0000256" key="1">
    <source>
        <dbReference type="SAM" id="MobiDB-lite"/>
    </source>
</evidence>
<sequence length="327" mass="36174">MQLSYKRLFILLSIAMLFLLAACGSAPLSKEEANELKEAEEQSQVKEVTFHEKINDEFETNLTKSGIGKEANSDKSSEENENNESNSAESTKVASDPESKEASLSDAKEEKSVSHDDQSNKVTSQASKDKTKSESTTKKSSKSDNQKSDKKQEKKQASEKPSTPSQSSKDKVKDKEKQSTDSSENNQENQQKDDQPSDENKEEEDAKKAQTIVHSIVISDSEIPLPPTEMEINDGFTVLDALIKITKAKKIQMDYRGGQGATAYVEGIANVYEFDRGSGSGWMYRVNGIFPDRGAGVVPLLPGDRVEWLYTTNLGKDLGADLKPFRR</sequence>
<dbReference type="Pfam" id="PF14478">
    <property type="entry name" value="DUF4430"/>
    <property type="match status" value="1"/>
</dbReference>
<feature type="compositionally biased region" description="Basic and acidic residues" evidence="1">
    <location>
        <begin position="127"/>
        <end position="158"/>
    </location>
</feature>
<dbReference type="Proteomes" id="UP000316425">
    <property type="component" value="Unassembled WGS sequence"/>
</dbReference>
<dbReference type="RefSeq" id="WP_144087715.1">
    <property type="nucleotide sequence ID" value="NZ_VMHE01000002.1"/>
</dbReference>
<feature type="region of interest" description="Disordered" evidence="1">
    <location>
        <begin position="33"/>
        <end position="210"/>
    </location>
</feature>
<feature type="chain" id="PRO_5038382950" evidence="2">
    <location>
        <begin position="22"/>
        <end position="327"/>
    </location>
</feature>
<evidence type="ECO:0000313" key="5">
    <source>
        <dbReference type="Proteomes" id="UP000316425"/>
    </source>
</evidence>
<dbReference type="OrthoDB" id="2356646at2"/>
<evidence type="ECO:0000256" key="2">
    <source>
        <dbReference type="SAM" id="SignalP"/>
    </source>
</evidence>
<feature type="domain" description="Transcobalamin-like C-terminal" evidence="3">
    <location>
        <begin position="236"/>
        <end position="311"/>
    </location>
</feature>
<gene>
    <name evidence="4" type="ORF">FPQ13_02405</name>
</gene>
<feature type="signal peptide" evidence="2">
    <location>
        <begin position="1"/>
        <end position="21"/>
    </location>
</feature>
<dbReference type="PROSITE" id="PS51257">
    <property type="entry name" value="PROKAR_LIPOPROTEIN"/>
    <property type="match status" value="1"/>
</dbReference>
<proteinExistence type="predicted"/>
<keyword evidence="2" id="KW-0732">Signal</keyword>
<feature type="compositionally biased region" description="Basic and acidic residues" evidence="1">
    <location>
        <begin position="168"/>
        <end position="179"/>
    </location>
</feature>